<protein>
    <submittedName>
        <fullName evidence="2">Uncharacterized protein</fullName>
    </submittedName>
</protein>
<dbReference type="EMBL" id="JAPFFF010000001">
    <property type="protein sequence ID" value="KAK8900270.1"/>
    <property type="molecule type" value="Genomic_DNA"/>
</dbReference>
<feature type="region of interest" description="Disordered" evidence="1">
    <location>
        <begin position="121"/>
        <end position="147"/>
    </location>
</feature>
<proteinExistence type="predicted"/>
<keyword evidence="3" id="KW-1185">Reference proteome</keyword>
<comment type="caution">
    <text evidence="2">The sequence shown here is derived from an EMBL/GenBank/DDBJ whole genome shotgun (WGS) entry which is preliminary data.</text>
</comment>
<evidence type="ECO:0000313" key="3">
    <source>
        <dbReference type="Proteomes" id="UP001470230"/>
    </source>
</evidence>
<dbReference type="Proteomes" id="UP001470230">
    <property type="component" value="Unassembled WGS sequence"/>
</dbReference>
<name>A0ABR2LA72_9EUKA</name>
<feature type="compositionally biased region" description="Acidic residues" evidence="1">
    <location>
        <begin position="121"/>
        <end position="137"/>
    </location>
</feature>
<evidence type="ECO:0000313" key="2">
    <source>
        <dbReference type="EMBL" id="KAK8900270.1"/>
    </source>
</evidence>
<accession>A0ABR2LA72</accession>
<evidence type="ECO:0000256" key="1">
    <source>
        <dbReference type="SAM" id="MobiDB-lite"/>
    </source>
</evidence>
<gene>
    <name evidence="2" type="ORF">M9Y10_002593</name>
</gene>
<organism evidence="2 3">
    <name type="scientific">Tritrichomonas musculus</name>
    <dbReference type="NCBI Taxonomy" id="1915356"/>
    <lineage>
        <taxon>Eukaryota</taxon>
        <taxon>Metamonada</taxon>
        <taxon>Parabasalia</taxon>
        <taxon>Tritrichomonadida</taxon>
        <taxon>Tritrichomonadidae</taxon>
        <taxon>Tritrichomonas</taxon>
    </lineage>
</organism>
<reference evidence="2 3" key="1">
    <citation type="submission" date="2024-04" db="EMBL/GenBank/DDBJ databases">
        <title>Tritrichomonas musculus Genome.</title>
        <authorList>
            <person name="Alves-Ferreira E."/>
            <person name="Grigg M."/>
            <person name="Lorenzi H."/>
            <person name="Galac M."/>
        </authorList>
    </citation>
    <scope>NUCLEOTIDE SEQUENCE [LARGE SCALE GENOMIC DNA]</scope>
    <source>
        <strain evidence="2 3">EAF2021</strain>
    </source>
</reference>
<sequence>MVNGLFDTNVDVVISTSSIQNGQSTNENILSIFLQTYIDTLSSVKQFLGRNRNINSDVHIYVRYGNGLNKRTYSIPDNRYERYLNKLRGIAWNEMTKTCWNELLSNFGNVIFGKIDKDDSNSELDGDNEMNTDDDSQSELGGDNNEPVNIKIDINMNVNVDINMNETNTDKVDKASETSKASETKLNTNKEFSTKRELYDYYGIDMKSIPDGYEIKMRYVKTNGKMGRLYKLMKK</sequence>